<sequence length="282" mass="30530">MNSNQSGTLYIVATPIGNLTDMVPRAVSTLQSVSVIACEDTRHSKKLLEYFNIDTPCIAYHDHSDQKSTEKILNRLEVGESVALISDAGTPLISDPGYRLVARARNEGVEVIPIPGACAAISALSVSGLPTDKFRFIGFLPAKSTQRQKVLQTLKCVTDTLVCYEAPHRILATLQDLSDVFGCDRTGFVAREISKTFETYLHGTLGELLEQIKADSNQQRGEIVVVIGGNVTAGEGLPNDAEKIIKILMKDSPITKAASLTAKITGGDKKQLYQLALTLQNK</sequence>
<dbReference type="FunFam" id="3.40.1010.10:FF:000002">
    <property type="entry name" value="Ribosomal RNA small subunit methyltransferase I"/>
    <property type="match status" value="1"/>
</dbReference>
<dbReference type="GO" id="GO:0005737">
    <property type="term" value="C:cytoplasm"/>
    <property type="evidence" value="ECO:0007669"/>
    <property type="project" value="UniProtKB-SubCell"/>
</dbReference>
<dbReference type="EMBL" id="SHBP01000002">
    <property type="protein sequence ID" value="RZO21110.1"/>
    <property type="molecule type" value="Genomic_DNA"/>
</dbReference>
<evidence type="ECO:0000313" key="10">
    <source>
        <dbReference type="Proteomes" id="UP000315889"/>
    </source>
</evidence>
<dbReference type="InterPro" id="IPR018063">
    <property type="entry name" value="SAM_MeTrfase_RsmI_CS"/>
</dbReference>
<dbReference type="Pfam" id="PF23016">
    <property type="entry name" value="RsmI_C"/>
    <property type="match status" value="1"/>
</dbReference>
<feature type="domain" description="Tetrapyrrole methylase" evidence="7">
    <location>
        <begin position="8"/>
        <end position="208"/>
    </location>
</feature>
<reference evidence="9 10" key="1">
    <citation type="submission" date="2019-02" db="EMBL/GenBank/DDBJ databases">
        <title>Prokaryotic population dynamics and viral predation in marine succession experiment using metagenomics: the confinement effect.</title>
        <authorList>
            <person name="Haro-Moreno J.M."/>
            <person name="Rodriguez-Valera F."/>
            <person name="Lopez-Perez M."/>
        </authorList>
    </citation>
    <scope>NUCLEOTIDE SEQUENCE [LARGE SCALE GENOMIC DNA]</scope>
    <source>
        <strain evidence="9">MED-G170</strain>
    </source>
</reference>
<dbReference type="PANTHER" id="PTHR46111">
    <property type="entry name" value="RIBOSOMAL RNA SMALL SUBUNIT METHYLTRANSFERASE I"/>
    <property type="match status" value="1"/>
</dbReference>
<keyword evidence="5 6" id="KW-0949">S-adenosyl-L-methionine</keyword>
<dbReference type="NCBIfam" id="TIGR00096">
    <property type="entry name" value="16S rRNA (cytidine(1402)-2'-O)-methyltransferase"/>
    <property type="match status" value="1"/>
</dbReference>
<evidence type="ECO:0000256" key="6">
    <source>
        <dbReference type="HAMAP-Rule" id="MF_01877"/>
    </source>
</evidence>
<dbReference type="EC" id="2.1.1.198" evidence="6"/>
<organism evidence="9 10">
    <name type="scientific">SAR92 clade bacterium</name>
    <dbReference type="NCBI Taxonomy" id="2315479"/>
    <lineage>
        <taxon>Bacteria</taxon>
        <taxon>Pseudomonadati</taxon>
        <taxon>Pseudomonadota</taxon>
        <taxon>Gammaproteobacteria</taxon>
        <taxon>Cellvibrionales</taxon>
        <taxon>Porticoccaceae</taxon>
        <taxon>SAR92 clade</taxon>
    </lineage>
</organism>
<dbReference type="InterPro" id="IPR008189">
    <property type="entry name" value="rRNA_ssu_MeTfrase_I"/>
</dbReference>
<comment type="catalytic activity">
    <reaction evidence="6">
        <text>cytidine(1402) in 16S rRNA + S-adenosyl-L-methionine = 2'-O-methylcytidine(1402) in 16S rRNA + S-adenosyl-L-homocysteine + H(+)</text>
        <dbReference type="Rhea" id="RHEA:42924"/>
        <dbReference type="Rhea" id="RHEA-COMP:10285"/>
        <dbReference type="Rhea" id="RHEA-COMP:10286"/>
        <dbReference type="ChEBI" id="CHEBI:15378"/>
        <dbReference type="ChEBI" id="CHEBI:57856"/>
        <dbReference type="ChEBI" id="CHEBI:59789"/>
        <dbReference type="ChEBI" id="CHEBI:74495"/>
        <dbReference type="ChEBI" id="CHEBI:82748"/>
        <dbReference type="EC" id="2.1.1.198"/>
    </reaction>
</comment>
<evidence type="ECO:0000259" key="7">
    <source>
        <dbReference type="Pfam" id="PF00590"/>
    </source>
</evidence>
<dbReference type="SUPFAM" id="SSF53790">
    <property type="entry name" value="Tetrapyrrole methylase"/>
    <property type="match status" value="1"/>
</dbReference>
<dbReference type="PANTHER" id="PTHR46111:SF1">
    <property type="entry name" value="RIBOSOMAL RNA SMALL SUBUNIT METHYLTRANSFERASE I"/>
    <property type="match status" value="1"/>
</dbReference>
<evidence type="ECO:0000313" key="9">
    <source>
        <dbReference type="EMBL" id="RZO21110.1"/>
    </source>
</evidence>
<keyword evidence="1 6" id="KW-0963">Cytoplasm</keyword>
<comment type="function">
    <text evidence="6">Catalyzes the 2'-O-methylation of the ribose of cytidine 1402 (C1402) in 16S rRNA.</text>
</comment>
<dbReference type="InterPro" id="IPR000878">
    <property type="entry name" value="4pyrrol_Mease"/>
</dbReference>
<evidence type="ECO:0000256" key="2">
    <source>
        <dbReference type="ARBA" id="ARBA00022552"/>
    </source>
</evidence>
<evidence type="ECO:0000256" key="5">
    <source>
        <dbReference type="ARBA" id="ARBA00022691"/>
    </source>
</evidence>
<dbReference type="Pfam" id="PF00590">
    <property type="entry name" value="TP_methylase"/>
    <property type="match status" value="1"/>
</dbReference>
<keyword evidence="3 6" id="KW-0489">Methyltransferase</keyword>
<dbReference type="Proteomes" id="UP000315889">
    <property type="component" value="Unassembled WGS sequence"/>
</dbReference>
<dbReference type="InterPro" id="IPR014777">
    <property type="entry name" value="4pyrrole_Mease_sub1"/>
</dbReference>
<dbReference type="PIRSF" id="PIRSF005917">
    <property type="entry name" value="MTase_YraL"/>
    <property type="match status" value="1"/>
</dbReference>
<evidence type="ECO:0000256" key="3">
    <source>
        <dbReference type="ARBA" id="ARBA00022603"/>
    </source>
</evidence>
<keyword evidence="2 6" id="KW-0698">rRNA processing</keyword>
<comment type="subcellular location">
    <subcellularLocation>
        <location evidence="6">Cytoplasm</location>
    </subcellularLocation>
</comment>
<feature type="domain" description="RsmI HTH" evidence="8">
    <location>
        <begin position="236"/>
        <end position="280"/>
    </location>
</feature>
<dbReference type="AlphaFoldDB" id="A0A520MIR6"/>
<dbReference type="GO" id="GO:0070677">
    <property type="term" value="F:rRNA (cytosine-2'-O-)-methyltransferase activity"/>
    <property type="evidence" value="ECO:0007669"/>
    <property type="project" value="UniProtKB-UniRule"/>
</dbReference>
<comment type="caution">
    <text evidence="9">The sequence shown here is derived from an EMBL/GenBank/DDBJ whole genome shotgun (WGS) entry which is preliminary data.</text>
</comment>
<gene>
    <name evidence="6 9" type="primary">rsmI</name>
    <name evidence="9" type="ORF">EVB03_02470</name>
</gene>
<comment type="similarity">
    <text evidence="6">Belongs to the methyltransferase superfamily. RsmI family.</text>
</comment>
<dbReference type="CDD" id="cd11648">
    <property type="entry name" value="RsmI"/>
    <property type="match status" value="1"/>
</dbReference>
<dbReference type="InterPro" id="IPR053910">
    <property type="entry name" value="RsmI_HTH"/>
</dbReference>
<name>A0A520MIR6_9GAMM</name>
<protein>
    <recommendedName>
        <fullName evidence="6">Ribosomal RNA small subunit methyltransferase I</fullName>
        <ecNumber evidence="6">2.1.1.198</ecNumber>
    </recommendedName>
    <alternativeName>
        <fullName evidence="6">16S rRNA 2'-O-ribose C1402 methyltransferase</fullName>
    </alternativeName>
    <alternativeName>
        <fullName evidence="6">rRNA (cytidine-2'-O-)-methyltransferase RsmI</fullName>
    </alternativeName>
</protein>
<proteinExistence type="inferred from homology"/>
<dbReference type="InterPro" id="IPR035996">
    <property type="entry name" value="4pyrrol_Methylase_sf"/>
</dbReference>
<dbReference type="Gene3D" id="3.40.1010.10">
    <property type="entry name" value="Cobalt-precorrin-4 Transmethylase, Domain 1"/>
    <property type="match status" value="1"/>
</dbReference>
<dbReference type="HAMAP" id="MF_01877">
    <property type="entry name" value="16SrRNA_methyltr_I"/>
    <property type="match status" value="1"/>
</dbReference>
<evidence type="ECO:0000259" key="8">
    <source>
        <dbReference type="Pfam" id="PF23016"/>
    </source>
</evidence>
<accession>A0A520MIR6</accession>
<dbReference type="InterPro" id="IPR014776">
    <property type="entry name" value="4pyrrole_Mease_sub2"/>
</dbReference>
<evidence type="ECO:0000256" key="1">
    <source>
        <dbReference type="ARBA" id="ARBA00022490"/>
    </source>
</evidence>
<dbReference type="FunFam" id="3.30.950.10:FF:000002">
    <property type="entry name" value="Ribosomal RNA small subunit methyltransferase I"/>
    <property type="match status" value="1"/>
</dbReference>
<keyword evidence="4 6" id="KW-0808">Transferase</keyword>
<dbReference type="Gene3D" id="3.30.950.10">
    <property type="entry name" value="Methyltransferase, Cobalt-precorrin-4 Transmethylase, Domain 2"/>
    <property type="match status" value="1"/>
</dbReference>
<evidence type="ECO:0000256" key="4">
    <source>
        <dbReference type="ARBA" id="ARBA00022679"/>
    </source>
</evidence>
<dbReference type="PROSITE" id="PS01296">
    <property type="entry name" value="RSMI"/>
    <property type="match status" value="1"/>
</dbReference>